<reference evidence="1" key="1">
    <citation type="journal article" date="2013" name="Nat. Commun.">
        <title>Whole-genome sequencing of Oryza brachyantha reveals mechanisms underlying Oryza genome evolution.</title>
        <authorList>
            <person name="Chen J."/>
            <person name="Huang Q."/>
            <person name="Gao D."/>
            <person name="Wang J."/>
            <person name="Lang Y."/>
            <person name="Liu T."/>
            <person name="Li B."/>
            <person name="Bai Z."/>
            <person name="Luis Goicoechea J."/>
            <person name="Liang C."/>
            <person name="Chen C."/>
            <person name="Zhang W."/>
            <person name="Sun S."/>
            <person name="Liao Y."/>
            <person name="Zhang X."/>
            <person name="Yang L."/>
            <person name="Song C."/>
            <person name="Wang M."/>
            <person name="Shi J."/>
            <person name="Liu G."/>
            <person name="Liu J."/>
            <person name="Zhou H."/>
            <person name="Zhou W."/>
            <person name="Yu Q."/>
            <person name="An N."/>
            <person name="Chen Y."/>
            <person name="Cai Q."/>
            <person name="Wang B."/>
            <person name="Liu B."/>
            <person name="Min J."/>
            <person name="Huang Y."/>
            <person name="Wu H."/>
            <person name="Li Z."/>
            <person name="Zhang Y."/>
            <person name="Yin Y."/>
            <person name="Song W."/>
            <person name="Jiang J."/>
            <person name="Jackson S.A."/>
            <person name="Wing R.A."/>
            <person name="Wang J."/>
            <person name="Chen M."/>
        </authorList>
    </citation>
    <scope>NUCLEOTIDE SEQUENCE [LARGE SCALE GENOMIC DNA]</scope>
    <source>
        <strain evidence="1">cv. IRGC 101232</strain>
    </source>
</reference>
<protein>
    <submittedName>
        <fullName evidence="1">Uncharacterized protein</fullName>
    </submittedName>
</protein>
<dbReference type="Gramene" id="OB08G28720.1">
    <property type="protein sequence ID" value="OB08G28720.1"/>
    <property type="gene ID" value="OB08G28720"/>
</dbReference>
<dbReference type="AlphaFoldDB" id="J3MUU1"/>
<dbReference type="Proteomes" id="UP000006038">
    <property type="component" value="Chromosome 8"/>
</dbReference>
<dbReference type="HOGENOM" id="CLU_2007460_0_0_1"/>
<sequence length="124" mass="12491">MGPATRKMVNGSLSCAFPGSASTRRCMLAAISSASASAHSSSPGRRCTQADISSIAASSSAQHSLTTVLPSSAMDSPPAAGSGRSVGPIAAGQGFWREWRQSAASRQGLKCNAMEGTNAASMLD</sequence>
<name>J3MUU1_ORYBR</name>
<accession>J3MUU1</accession>
<dbReference type="EnsemblPlants" id="OB08G28720.1">
    <property type="protein sequence ID" value="OB08G28720.1"/>
    <property type="gene ID" value="OB08G28720"/>
</dbReference>
<keyword evidence="2" id="KW-1185">Reference proteome</keyword>
<evidence type="ECO:0000313" key="2">
    <source>
        <dbReference type="Proteomes" id="UP000006038"/>
    </source>
</evidence>
<organism evidence="1">
    <name type="scientific">Oryza brachyantha</name>
    <name type="common">malo sina</name>
    <dbReference type="NCBI Taxonomy" id="4533"/>
    <lineage>
        <taxon>Eukaryota</taxon>
        <taxon>Viridiplantae</taxon>
        <taxon>Streptophyta</taxon>
        <taxon>Embryophyta</taxon>
        <taxon>Tracheophyta</taxon>
        <taxon>Spermatophyta</taxon>
        <taxon>Magnoliopsida</taxon>
        <taxon>Liliopsida</taxon>
        <taxon>Poales</taxon>
        <taxon>Poaceae</taxon>
        <taxon>BOP clade</taxon>
        <taxon>Oryzoideae</taxon>
        <taxon>Oryzeae</taxon>
        <taxon>Oryzinae</taxon>
        <taxon>Oryza</taxon>
    </lineage>
</organism>
<evidence type="ECO:0000313" key="1">
    <source>
        <dbReference type="EnsemblPlants" id="OB08G28720.1"/>
    </source>
</evidence>
<reference evidence="1" key="2">
    <citation type="submission" date="2013-04" db="UniProtKB">
        <authorList>
            <consortium name="EnsemblPlants"/>
        </authorList>
    </citation>
    <scope>IDENTIFICATION</scope>
</reference>
<proteinExistence type="predicted"/>